<dbReference type="Proteomes" id="UP000248057">
    <property type="component" value="Unassembled WGS sequence"/>
</dbReference>
<proteinExistence type="predicted"/>
<dbReference type="InterPro" id="IPR018490">
    <property type="entry name" value="cNMP-bd_dom_sf"/>
</dbReference>
<dbReference type="RefSeq" id="WP_110325694.1">
    <property type="nucleotide sequence ID" value="NZ_QJKD01000020.1"/>
</dbReference>
<gene>
    <name evidence="2" type="ORF">DFR60_12028</name>
</gene>
<keyword evidence="3" id="KW-1185">Reference proteome</keyword>
<feature type="domain" description="Cyclic nucleotide-binding" evidence="1">
    <location>
        <begin position="43"/>
        <end position="129"/>
    </location>
</feature>
<dbReference type="SUPFAM" id="SSF51206">
    <property type="entry name" value="cAMP-binding domain-like"/>
    <property type="match status" value="1"/>
</dbReference>
<evidence type="ECO:0000313" key="2">
    <source>
        <dbReference type="EMBL" id="PXX46389.1"/>
    </source>
</evidence>
<organism evidence="2 3">
    <name type="scientific">Hungatella effluvii</name>
    <dbReference type="NCBI Taxonomy" id="1096246"/>
    <lineage>
        <taxon>Bacteria</taxon>
        <taxon>Bacillati</taxon>
        <taxon>Bacillota</taxon>
        <taxon>Clostridia</taxon>
        <taxon>Lachnospirales</taxon>
        <taxon>Lachnospiraceae</taxon>
        <taxon>Hungatella</taxon>
    </lineage>
</organism>
<dbReference type="InterPro" id="IPR000595">
    <property type="entry name" value="cNMP-bd_dom"/>
</dbReference>
<sequence>MINTTENTLYQIMQFVQEQHRQGNPLTSDIINPFLNRMLTVRMVPKDSYITTVLTPIKKVYYVMSGSFSMIRSSVDGKNTIRIQKAPTFLGVDFTVLSLTGYFADNLALEDCLVLNIDQKYFLESMKQNGEMCYEVLYSICSKFFQTSFRYDHTLFYDPCTKLMIYIMDHWITNHRQQTKYTIAVPNTRIADEIGVSIRTYYRAVAKLKTDHFISIAAGNICVTYEQIQQIRSYLQNAKAVTALPAFLENSTLM</sequence>
<evidence type="ECO:0000313" key="3">
    <source>
        <dbReference type="Proteomes" id="UP000248057"/>
    </source>
</evidence>
<evidence type="ECO:0000259" key="1">
    <source>
        <dbReference type="Pfam" id="PF00027"/>
    </source>
</evidence>
<comment type="caution">
    <text evidence="2">The sequence shown here is derived from an EMBL/GenBank/DDBJ whole genome shotgun (WGS) entry which is preliminary data.</text>
</comment>
<accession>A0A2V3XWG3</accession>
<name>A0A2V3XWG3_9FIRM</name>
<protein>
    <submittedName>
        <fullName evidence="2">CRP-like cAMP-binding protein</fullName>
    </submittedName>
</protein>
<dbReference type="Pfam" id="PF00027">
    <property type="entry name" value="cNMP_binding"/>
    <property type="match status" value="1"/>
</dbReference>
<reference evidence="2 3" key="1">
    <citation type="submission" date="2018-05" db="EMBL/GenBank/DDBJ databases">
        <title>Genomic Encyclopedia of Type Strains, Phase IV (KMG-IV): sequencing the most valuable type-strain genomes for metagenomic binning, comparative biology and taxonomic classification.</title>
        <authorList>
            <person name="Goeker M."/>
        </authorList>
    </citation>
    <scope>NUCLEOTIDE SEQUENCE [LARGE SCALE GENOMIC DNA]</scope>
    <source>
        <strain evidence="2 3">DSM 24995</strain>
    </source>
</reference>
<dbReference type="AlphaFoldDB" id="A0A2V3XWG3"/>
<dbReference type="InterPro" id="IPR014710">
    <property type="entry name" value="RmlC-like_jellyroll"/>
</dbReference>
<dbReference type="Gene3D" id="2.60.120.10">
    <property type="entry name" value="Jelly Rolls"/>
    <property type="match status" value="1"/>
</dbReference>
<dbReference type="GeneID" id="86064379"/>
<dbReference type="EMBL" id="QJKD01000020">
    <property type="protein sequence ID" value="PXX46389.1"/>
    <property type="molecule type" value="Genomic_DNA"/>
</dbReference>